<keyword evidence="2" id="KW-0067">ATP-binding</keyword>
<dbReference type="OrthoDB" id="9802448at2"/>
<feature type="transmembrane region" description="Helical" evidence="4">
    <location>
        <begin position="231"/>
        <end position="251"/>
    </location>
</feature>
<dbReference type="InterPro" id="IPR045076">
    <property type="entry name" value="MutS"/>
</dbReference>
<dbReference type="SUPFAM" id="SSF48334">
    <property type="entry name" value="DNA repair protein MutS, domain III"/>
    <property type="match status" value="1"/>
</dbReference>
<dbReference type="Gene3D" id="3.40.50.300">
    <property type="entry name" value="P-loop containing nucleotide triphosphate hydrolases"/>
    <property type="match status" value="1"/>
</dbReference>
<proteinExistence type="predicted"/>
<name>A0A556N6S7_9FLAO</name>
<reference evidence="6 7" key="1">
    <citation type="submission" date="2019-07" db="EMBL/GenBank/DDBJ databases">
        <authorList>
            <person name="Huq M.A."/>
        </authorList>
    </citation>
    <scope>NUCLEOTIDE SEQUENCE [LARGE SCALE GENOMIC DNA]</scope>
    <source>
        <strain evidence="6 7">MAH-3</strain>
    </source>
</reference>
<evidence type="ECO:0000256" key="3">
    <source>
        <dbReference type="ARBA" id="ARBA00023125"/>
    </source>
</evidence>
<organism evidence="6 7">
    <name type="scientific">Fluviicola chungangensis</name>
    <dbReference type="NCBI Taxonomy" id="2597671"/>
    <lineage>
        <taxon>Bacteria</taxon>
        <taxon>Pseudomonadati</taxon>
        <taxon>Bacteroidota</taxon>
        <taxon>Flavobacteriia</taxon>
        <taxon>Flavobacteriales</taxon>
        <taxon>Crocinitomicaceae</taxon>
        <taxon>Fluviicola</taxon>
    </lineage>
</organism>
<keyword evidence="4" id="KW-1133">Transmembrane helix</keyword>
<keyword evidence="7" id="KW-1185">Reference proteome</keyword>
<comment type="caution">
    <text evidence="6">The sequence shown here is derived from an EMBL/GenBank/DDBJ whole genome shotgun (WGS) entry which is preliminary data.</text>
</comment>
<dbReference type="GO" id="GO:0005829">
    <property type="term" value="C:cytosol"/>
    <property type="evidence" value="ECO:0007669"/>
    <property type="project" value="TreeGrafter"/>
</dbReference>
<dbReference type="Proteomes" id="UP000316008">
    <property type="component" value="Unassembled WGS sequence"/>
</dbReference>
<keyword evidence="3" id="KW-0238">DNA-binding</keyword>
<gene>
    <name evidence="6" type="ORF">FO442_01745</name>
</gene>
<dbReference type="GO" id="GO:0140664">
    <property type="term" value="F:ATP-dependent DNA damage sensor activity"/>
    <property type="evidence" value="ECO:0007669"/>
    <property type="project" value="InterPro"/>
</dbReference>
<evidence type="ECO:0000259" key="5">
    <source>
        <dbReference type="SMART" id="SM00534"/>
    </source>
</evidence>
<dbReference type="InterPro" id="IPR027417">
    <property type="entry name" value="P-loop_NTPase"/>
</dbReference>
<feature type="transmembrane region" description="Helical" evidence="4">
    <location>
        <begin position="50"/>
        <end position="69"/>
    </location>
</feature>
<keyword evidence="1" id="KW-0547">Nucleotide-binding</keyword>
<evidence type="ECO:0000256" key="4">
    <source>
        <dbReference type="SAM" id="Phobius"/>
    </source>
</evidence>
<dbReference type="GO" id="GO:0005524">
    <property type="term" value="F:ATP binding"/>
    <property type="evidence" value="ECO:0007669"/>
    <property type="project" value="UniProtKB-KW"/>
</dbReference>
<feature type="transmembrane region" description="Helical" evidence="4">
    <location>
        <begin position="202"/>
        <end position="225"/>
    </location>
</feature>
<feature type="transmembrane region" description="Helical" evidence="4">
    <location>
        <begin position="25"/>
        <end position="44"/>
    </location>
</feature>
<dbReference type="InterPro" id="IPR036187">
    <property type="entry name" value="DNA_mismatch_repair_MutS_sf"/>
</dbReference>
<evidence type="ECO:0000256" key="2">
    <source>
        <dbReference type="ARBA" id="ARBA00022840"/>
    </source>
</evidence>
<sequence>MIPDYTERSKSYQESVNQINKQLQLIGWSRLIALLVSGTCFYYSRAENGLPFLIGGIGFLGLFAFLVNYHFRVKRKLQVAVTYQWLNESEDLFLKEAKPYYENGKEFLDTKHPYSFDIDLFGPHSLFEHLNRTSTVIGSEKLAASLLQTQSSEALKNSQEAIAEIAEDLEWRQAFQVYAKLGKDSHEIRNYIEHWQDSRQSLSIVSTVLAFIFPALGLTSMILLWQTDRVYWFNVGVILYVINMLLFGAIVGKIKNEIGKTERIGAALLAYSEMLRLIEKRDWKSTKLQEIHEKIHSKNQAASTLLKEASKIYGNMDSVNNGMAVFLLNGTVQFHVHVFRQLVKWKKKHRESISQWIEQIAEVESILSFSNFKVNNPEYSFPDLNEKQISFEDLGHPLIPKNKRVCNSISFDRERFVILTGSNMSGKSTFLRTLGIAVILSNAGSVIPAENATFFPIPLLVSMRLSDSLEESTSYFFSEVKRLKLIIDNLNQGPAFVLLDEILRGTNSDDKQNGTIGMVEQMVRLNAIGMIATHDLEVCETTRSHPSYLNNKCFEVEIRDNDLFFDYKLRNGICQNKSATFIMKKYQVI</sequence>
<dbReference type="Pfam" id="PF00488">
    <property type="entry name" value="MutS_V"/>
    <property type="match status" value="1"/>
</dbReference>
<dbReference type="Gene3D" id="1.10.1420.10">
    <property type="match status" value="1"/>
</dbReference>
<dbReference type="RefSeq" id="WP_144331412.1">
    <property type="nucleotide sequence ID" value="NZ_VLPL01000001.1"/>
</dbReference>
<dbReference type="SMART" id="SM00534">
    <property type="entry name" value="MUTSac"/>
    <property type="match status" value="1"/>
</dbReference>
<keyword evidence="4" id="KW-0472">Membrane</keyword>
<dbReference type="PANTHER" id="PTHR11361:SF99">
    <property type="entry name" value="DNA MISMATCH REPAIR PROTEIN"/>
    <property type="match status" value="1"/>
</dbReference>
<dbReference type="PANTHER" id="PTHR11361">
    <property type="entry name" value="DNA MISMATCH REPAIR PROTEIN MUTS FAMILY MEMBER"/>
    <property type="match status" value="1"/>
</dbReference>
<dbReference type="InterPro" id="IPR000432">
    <property type="entry name" value="DNA_mismatch_repair_MutS_C"/>
</dbReference>
<dbReference type="AlphaFoldDB" id="A0A556N6S7"/>
<dbReference type="SUPFAM" id="SSF52540">
    <property type="entry name" value="P-loop containing nucleoside triphosphate hydrolases"/>
    <property type="match status" value="1"/>
</dbReference>
<evidence type="ECO:0000256" key="1">
    <source>
        <dbReference type="ARBA" id="ARBA00022741"/>
    </source>
</evidence>
<dbReference type="GO" id="GO:0006298">
    <property type="term" value="P:mismatch repair"/>
    <property type="evidence" value="ECO:0007669"/>
    <property type="project" value="InterPro"/>
</dbReference>
<evidence type="ECO:0000313" key="6">
    <source>
        <dbReference type="EMBL" id="TSJ47877.1"/>
    </source>
</evidence>
<keyword evidence="4" id="KW-0812">Transmembrane</keyword>
<evidence type="ECO:0000313" key="7">
    <source>
        <dbReference type="Proteomes" id="UP000316008"/>
    </source>
</evidence>
<protein>
    <submittedName>
        <fullName evidence="6">DNA mismatch repair protein MutS</fullName>
    </submittedName>
</protein>
<accession>A0A556N6S7</accession>
<dbReference type="EMBL" id="VLPL01000001">
    <property type="protein sequence ID" value="TSJ47877.1"/>
    <property type="molecule type" value="Genomic_DNA"/>
</dbReference>
<dbReference type="GO" id="GO:0030983">
    <property type="term" value="F:mismatched DNA binding"/>
    <property type="evidence" value="ECO:0007669"/>
    <property type="project" value="InterPro"/>
</dbReference>
<feature type="domain" description="DNA mismatch repair proteins mutS family" evidence="5">
    <location>
        <begin position="414"/>
        <end position="584"/>
    </location>
</feature>